<dbReference type="AlphaFoldDB" id="A0AAQ3X427"/>
<reference evidence="2 3" key="1">
    <citation type="submission" date="2024-02" db="EMBL/GenBank/DDBJ databases">
        <title>High-quality chromosome-scale genome assembly of Pensacola bahiagrass (Paspalum notatum Flugge var. saurae).</title>
        <authorList>
            <person name="Vega J.M."/>
            <person name="Podio M."/>
            <person name="Orjuela J."/>
            <person name="Siena L.A."/>
            <person name="Pessino S.C."/>
            <person name="Combes M.C."/>
            <person name="Mariac C."/>
            <person name="Albertini E."/>
            <person name="Pupilli F."/>
            <person name="Ortiz J.P.A."/>
            <person name="Leblanc O."/>
        </authorList>
    </citation>
    <scope>NUCLEOTIDE SEQUENCE [LARGE SCALE GENOMIC DNA]</scope>
    <source>
        <strain evidence="2">R1</strain>
        <tissue evidence="2">Leaf</tissue>
    </source>
</reference>
<evidence type="ECO:0008006" key="4">
    <source>
        <dbReference type="Google" id="ProtNLM"/>
    </source>
</evidence>
<organism evidence="2 3">
    <name type="scientific">Paspalum notatum var. saurae</name>
    <dbReference type="NCBI Taxonomy" id="547442"/>
    <lineage>
        <taxon>Eukaryota</taxon>
        <taxon>Viridiplantae</taxon>
        <taxon>Streptophyta</taxon>
        <taxon>Embryophyta</taxon>
        <taxon>Tracheophyta</taxon>
        <taxon>Spermatophyta</taxon>
        <taxon>Magnoliopsida</taxon>
        <taxon>Liliopsida</taxon>
        <taxon>Poales</taxon>
        <taxon>Poaceae</taxon>
        <taxon>PACMAD clade</taxon>
        <taxon>Panicoideae</taxon>
        <taxon>Andropogonodae</taxon>
        <taxon>Paspaleae</taxon>
        <taxon>Paspalinae</taxon>
        <taxon>Paspalum</taxon>
    </lineage>
</organism>
<name>A0AAQ3X427_PASNO</name>
<feature type="signal peptide" evidence="1">
    <location>
        <begin position="1"/>
        <end position="25"/>
    </location>
</feature>
<sequence>METPCHYGAVGACCLALMLLGGSHGGMKSGTLGAINSFPSEMEAAEAVVDSDLLVVVASRTAVSAATRKTKMMRRKNRFGAIMKVV</sequence>
<evidence type="ECO:0000256" key="1">
    <source>
        <dbReference type="SAM" id="SignalP"/>
    </source>
</evidence>
<evidence type="ECO:0000313" key="3">
    <source>
        <dbReference type="Proteomes" id="UP001341281"/>
    </source>
</evidence>
<evidence type="ECO:0000313" key="2">
    <source>
        <dbReference type="EMBL" id="WVZ84071.1"/>
    </source>
</evidence>
<gene>
    <name evidence="2" type="ORF">U9M48_031143</name>
</gene>
<dbReference type="EMBL" id="CP144751">
    <property type="protein sequence ID" value="WVZ84071.1"/>
    <property type="molecule type" value="Genomic_DNA"/>
</dbReference>
<accession>A0AAQ3X427</accession>
<dbReference type="Proteomes" id="UP001341281">
    <property type="component" value="Chromosome 07"/>
</dbReference>
<keyword evidence="3" id="KW-1185">Reference proteome</keyword>
<proteinExistence type="predicted"/>
<protein>
    <recommendedName>
        <fullName evidence="4">Secreted protein</fullName>
    </recommendedName>
</protein>
<feature type="chain" id="PRO_5042882376" description="Secreted protein" evidence="1">
    <location>
        <begin position="26"/>
        <end position="86"/>
    </location>
</feature>
<keyword evidence="1" id="KW-0732">Signal</keyword>